<dbReference type="FunFam" id="3.40.1160.10:FF:000004">
    <property type="entry name" value="Acetylglutamate kinase"/>
    <property type="match status" value="1"/>
</dbReference>
<protein>
    <recommendedName>
        <fullName evidence="2">acetylglutamate kinase</fullName>
        <ecNumber evidence="2">2.7.2.8</ecNumber>
    </recommendedName>
</protein>
<dbReference type="PIRSF" id="PIRSF000728">
    <property type="entry name" value="NAGK"/>
    <property type="match status" value="1"/>
</dbReference>
<dbReference type="HAMAP" id="MF_00082">
    <property type="entry name" value="ArgB"/>
    <property type="match status" value="1"/>
</dbReference>
<dbReference type="InterPro" id="IPR001057">
    <property type="entry name" value="Glu/AcGlu_kinase"/>
</dbReference>
<dbReference type="NCBIfam" id="TIGR00761">
    <property type="entry name" value="argB"/>
    <property type="match status" value="1"/>
</dbReference>
<dbReference type="PRINTS" id="PR00474">
    <property type="entry name" value="GLU5KINASE"/>
</dbReference>
<dbReference type="EMBL" id="CAEMXZ010000001">
    <property type="protein sequence ID" value="CAB4322275.1"/>
    <property type="molecule type" value="Genomic_DNA"/>
</dbReference>
<dbReference type="GO" id="GO:0006526">
    <property type="term" value="P:L-arginine biosynthetic process"/>
    <property type="evidence" value="ECO:0007669"/>
    <property type="project" value="UniProtKB-KW"/>
</dbReference>
<dbReference type="AlphaFoldDB" id="A0A6J5YA07"/>
<dbReference type="Gene3D" id="3.40.1160.10">
    <property type="entry name" value="Acetylglutamate kinase-like"/>
    <property type="match status" value="1"/>
</dbReference>
<keyword evidence="8" id="KW-0067">ATP-binding</keyword>
<keyword evidence="3" id="KW-0055">Arginine biosynthesis</keyword>
<keyword evidence="4" id="KW-0028">Amino-acid biosynthesis</keyword>
<accession>A0A6J5YA07</accession>
<comment type="pathway">
    <text evidence="1">Amino-acid biosynthesis; L-arginine biosynthesis; N(2)-acetyl-L-ornithine from L-glutamate: step 2/4.</text>
</comment>
<dbReference type="InterPro" id="IPR001048">
    <property type="entry name" value="Asp/Glu/Uridylate_kinase"/>
</dbReference>
<evidence type="ECO:0000256" key="4">
    <source>
        <dbReference type="ARBA" id="ARBA00022605"/>
    </source>
</evidence>
<dbReference type="GO" id="GO:0003991">
    <property type="term" value="F:acetylglutamate kinase activity"/>
    <property type="evidence" value="ECO:0007669"/>
    <property type="project" value="UniProtKB-EC"/>
</dbReference>
<evidence type="ECO:0000256" key="2">
    <source>
        <dbReference type="ARBA" id="ARBA00013065"/>
    </source>
</evidence>
<feature type="domain" description="Aspartate/glutamate/uridylate kinase" evidence="9">
    <location>
        <begin position="39"/>
        <end position="272"/>
    </location>
</feature>
<evidence type="ECO:0000256" key="7">
    <source>
        <dbReference type="ARBA" id="ARBA00022777"/>
    </source>
</evidence>
<evidence type="ECO:0000256" key="3">
    <source>
        <dbReference type="ARBA" id="ARBA00022571"/>
    </source>
</evidence>
<dbReference type="PANTHER" id="PTHR23342">
    <property type="entry name" value="N-ACETYLGLUTAMATE SYNTHASE"/>
    <property type="match status" value="1"/>
</dbReference>
<dbReference type="InterPro" id="IPR037528">
    <property type="entry name" value="ArgB"/>
</dbReference>
<evidence type="ECO:0000256" key="6">
    <source>
        <dbReference type="ARBA" id="ARBA00022741"/>
    </source>
</evidence>
<evidence type="ECO:0000313" key="11">
    <source>
        <dbReference type="EMBL" id="CAB4923363.1"/>
    </source>
</evidence>
<proteinExistence type="inferred from homology"/>
<keyword evidence="7" id="KW-0418">Kinase</keyword>
<dbReference type="InterPro" id="IPR041727">
    <property type="entry name" value="NAGK-C"/>
</dbReference>
<organism evidence="10">
    <name type="scientific">freshwater metagenome</name>
    <dbReference type="NCBI Taxonomy" id="449393"/>
    <lineage>
        <taxon>unclassified sequences</taxon>
        <taxon>metagenomes</taxon>
        <taxon>ecological metagenomes</taxon>
    </lineage>
</organism>
<dbReference type="EMBL" id="CAFBNC010000005">
    <property type="protein sequence ID" value="CAB4923363.1"/>
    <property type="molecule type" value="Genomic_DNA"/>
</dbReference>
<dbReference type="CDD" id="cd04250">
    <property type="entry name" value="AAK_NAGK-C"/>
    <property type="match status" value="1"/>
</dbReference>
<evidence type="ECO:0000256" key="8">
    <source>
        <dbReference type="ARBA" id="ARBA00022840"/>
    </source>
</evidence>
<dbReference type="SUPFAM" id="SSF53633">
    <property type="entry name" value="Carbamate kinase-like"/>
    <property type="match status" value="1"/>
</dbReference>
<dbReference type="PANTHER" id="PTHR23342:SF0">
    <property type="entry name" value="N-ACETYLGLUTAMATE SYNTHASE, MITOCHONDRIAL"/>
    <property type="match status" value="1"/>
</dbReference>
<name>A0A6J5YA07_9ZZZZ</name>
<gene>
    <name evidence="10" type="ORF">UFOPK1392_00009</name>
    <name evidence="11" type="ORF">UFOPK3733_00211</name>
</gene>
<dbReference type="Pfam" id="PF00696">
    <property type="entry name" value="AA_kinase"/>
    <property type="match status" value="1"/>
</dbReference>
<keyword evidence="6" id="KW-0547">Nucleotide-binding</keyword>
<evidence type="ECO:0000259" key="9">
    <source>
        <dbReference type="Pfam" id="PF00696"/>
    </source>
</evidence>
<dbReference type="InterPro" id="IPR004662">
    <property type="entry name" value="AcgluKinase_fam"/>
</dbReference>
<evidence type="ECO:0000313" key="10">
    <source>
        <dbReference type="EMBL" id="CAB4322275.1"/>
    </source>
</evidence>
<evidence type="ECO:0000256" key="1">
    <source>
        <dbReference type="ARBA" id="ARBA00004828"/>
    </source>
</evidence>
<dbReference type="GO" id="GO:0005737">
    <property type="term" value="C:cytoplasm"/>
    <property type="evidence" value="ECO:0007669"/>
    <property type="project" value="InterPro"/>
</dbReference>
<keyword evidence="5" id="KW-0808">Transferase</keyword>
<dbReference type="EC" id="2.7.2.8" evidence="2"/>
<sequence length="302" mass="31306">MSEAKPGVSVAHVPTTDAYAAAEVLIEALPYIRRFWGRTIVVKYGGNAMTDDALAASFAADIVLLHAVGIRVVVVHGGGPQIGDLLTRLGKVSEFRDGLRVTDAETLDVARMVLVGKVNRDIVASINTHGPLAVGLSGEDAGLIEADARDPELGFVGDVKKVNPAIVESLLAQSLIPVVSTIGADLDGQAYNINADTVAGALAGALHAEKVIYLTDIAGLLRDINDPSSLIAETDNVEIAQLIADDVLSGGMIPKIDACLEALEAGVSAAHLLDGRVPHVVLLELFTDAGVGTMITAAEATR</sequence>
<dbReference type="GO" id="GO:0005524">
    <property type="term" value="F:ATP binding"/>
    <property type="evidence" value="ECO:0007669"/>
    <property type="project" value="UniProtKB-KW"/>
</dbReference>
<reference evidence="10" key="1">
    <citation type="submission" date="2020-05" db="EMBL/GenBank/DDBJ databases">
        <authorList>
            <person name="Chiriac C."/>
            <person name="Salcher M."/>
            <person name="Ghai R."/>
            <person name="Kavagutti S V."/>
        </authorList>
    </citation>
    <scope>NUCLEOTIDE SEQUENCE</scope>
</reference>
<evidence type="ECO:0000256" key="5">
    <source>
        <dbReference type="ARBA" id="ARBA00022679"/>
    </source>
</evidence>
<dbReference type="InterPro" id="IPR036393">
    <property type="entry name" value="AceGlu_kinase-like_sf"/>
</dbReference>